<comment type="caution">
    <text evidence="2">The sequence shown here is derived from an EMBL/GenBank/DDBJ whole genome shotgun (WGS) entry which is preliminary data.</text>
</comment>
<dbReference type="AlphaFoldDB" id="A0A2T1DV36"/>
<accession>A0A2T1DV36</accession>
<keyword evidence="3" id="KW-1185">Reference proteome</keyword>
<feature type="compositionally biased region" description="Basic and acidic residues" evidence="1">
    <location>
        <begin position="68"/>
        <end position="79"/>
    </location>
</feature>
<reference evidence="3" key="1">
    <citation type="submission" date="2018-02" db="EMBL/GenBank/DDBJ databases">
        <authorList>
            <person name="Moore K."/>
            <person name="Momper L."/>
        </authorList>
    </citation>
    <scope>NUCLEOTIDE SEQUENCE [LARGE SCALE GENOMIC DNA]</scope>
    <source>
        <strain evidence="3">ULC18</strain>
    </source>
</reference>
<feature type="region of interest" description="Disordered" evidence="1">
    <location>
        <begin position="68"/>
        <end position="88"/>
    </location>
</feature>
<evidence type="ECO:0000313" key="3">
    <source>
        <dbReference type="Proteomes" id="UP000239576"/>
    </source>
</evidence>
<sequence length="153" mass="18215">MLNEQSDGWFQFRYGLPTLSHRGVAWAYTSHLRLGDRPLRIQYWKDIFQPSDVNQRNNRGWLQFRDHAPSSDQRLRRESTPTSEVSFPTDGTFLEGDYGIEPIEIQGNWMRVRISIPQDYCKTHSEPIEFHEGWIQWWTPEQGTLLYYHPRGC</sequence>
<name>A0A2T1DV36_9CYAN</name>
<protein>
    <submittedName>
        <fullName evidence="2">Uncharacterized protein</fullName>
    </submittedName>
</protein>
<evidence type="ECO:0000256" key="1">
    <source>
        <dbReference type="SAM" id="MobiDB-lite"/>
    </source>
</evidence>
<gene>
    <name evidence="2" type="ORF">C7B82_27820</name>
</gene>
<reference evidence="2 3" key="2">
    <citation type="submission" date="2018-03" db="EMBL/GenBank/DDBJ databases">
        <title>The ancient ancestry and fast evolution of plastids.</title>
        <authorList>
            <person name="Moore K.R."/>
            <person name="Magnabosco C."/>
            <person name="Momper L."/>
            <person name="Gold D.A."/>
            <person name="Bosak T."/>
            <person name="Fournier G.P."/>
        </authorList>
    </citation>
    <scope>NUCLEOTIDE SEQUENCE [LARGE SCALE GENOMIC DNA]</scope>
    <source>
        <strain evidence="2 3">ULC18</strain>
    </source>
</reference>
<organism evidence="2 3">
    <name type="scientific">Stenomitos frigidus ULC18</name>
    <dbReference type="NCBI Taxonomy" id="2107698"/>
    <lineage>
        <taxon>Bacteria</taxon>
        <taxon>Bacillati</taxon>
        <taxon>Cyanobacteriota</taxon>
        <taxon>Cyanophyceae</taxon>
        <taxon>Leptolyngbyales</taxon>
        <taxon>Leptolyngbyaceae</taxon>
        <taxon>Stenomitos</taxon>
    </lineage>
</organism>
<dbReference type="Proteomes" id="UP000239576">
    <property type="component" value="Unassembled WGS sequence"/>
</dbReference>
<dbReference type="EMBL" id="PVWK01000149">
    <property type="protein sequence ID" value="PSB24291.1"/>
    <property type="molecule type" value="Genomic_DNA"/>
</dbReference>
<proteinExistence type="predicted"/>
<evidence type="ECO:0000313" key="2">
    <source>
        <dbReference type="EMBL" id="PSB24291.1"/>
    </source>
</evidence>